<dbReference type="GO" id="GO:0042981">
    <property type="term" value="P:regulation of apoptotic process"/>
    <property type="evidence" value="ECO:0007669"/>
    <property type="project" value="InterPro"/>
</dbReference>
<evidence type="ECO:0000256" key="2">
    <source>
        <dbReference type="SAM" id="MobiDB-lite"/>
    </source>
</evidence>
<dbReference type="GO" id="GO:0006915">
    <property type="term" value="P:apoptotic process"/>
    <property type="evidence" value="ECO:0007669"/>
    <property type="project" value="UniProtKB-KW"/>
</dbReference>
<feature type="region of interest" description="Disordered" evidence="2">
    <location>
        <begin position="85"/>
        <end position="126"/>
    </location>
</feature>
<dbReference type="AlphaFoldDB" id="A0A8J9YM71"/>
<dbReference type="PROSITE" id="PS50168">
    <property type="entry name" value="DED"/>
    <property type="match status" value="1"/>
</dbReference>
<feature type="compositionally biased region" description="Basic and acidic residues" evidence="2">
    <location>
        <begin position="85"/>
        <end position="116"/>
    </location>
</feature>
<dbReference type="SUPFAM" id="SSF47986">
    <property type="entry name" value="DEATH domain"/>
    <property type="match status" value="1"/>
</dbReference>
<dbReference type="Gene3D" id="1.10.533.10">
    <property type="entry name" value="Death Domain, Fas"/>
    <property type="match status" value="1"/>
</dbReference>
<dbReference type="CDD" id="cd00045">
    <property type="entry name" value="DED"/>
    <property type="match status" value="1"/>
</dbReference>
<reference evidence="4" key="1">
    <citation type="submission" date="2022-01" db="EMBL/GenBank/DDBJ databases">
        <authorList>
            <person name="Braso-Vives M."/>
        </authorList>
    </citation>
    <scope>NUCLEOTIDE SEQUENCE</scope>
</reference>
<dbReference type="PANTHER" id="PTHR48169">
    <property type="entry name" value="DED DOMAIN-CONTAINING PROTEIN"/>
    <property type="match status" value="1"/>
</dbReference>
<keyword evidence="1" id="KW-0053">Apoptosis</keyword>
<name>A0A8J9YM71_BRALA</name>
<keyword evidence="5" id="KW-1185">Reference proteome</keyword>
<evidence type="ECO:0000256" key="1">
    <source>
        <dbReference type="ARBA" id="ARBA00022703"/>
    </source>
</evidence>
<evidence type="ECO:0000313" key="4">
    <source>
        <dbReference type="EMBL" id="CAH1239190.1"/>
    </source>
</evidence>
<gene>
    <name evidence="4" type="primary">Hypp5754</name>
    <name evidence="4" type="ORF">BLAG_LOCUS3553</name>
</gene>
<accession>A0A8J9YM71</accession>
<dbReference type="EMBL" id="OV696695">
    <property type="protein sequence ID" value="CAH1239190.1"/>
    <property type="molecule type" value="Genomic_DNA"/>
</dbReference>
<evidence type="ECO:0000259" key="3">
    <source>
        <dbReference type="PROSITE" id="PS50168"/>
    </source>
</evidence>
<feature type="domain" description="DED" evidence="3">
    <location>
        <begin position="7"/>
        <end position="86"/>
    </location>
</feature>
<feature type="region of interest" description="Disordered" evidence="2">
    <location>
        <begin position="149"/>
        <end position="187"/>
    </location>
</feature>
<dbReference type="Pfam" id="PF01335">
    <property type="entry name" value="DED"/>
    <property type="match status" value="1"/>
</dbReference>
<dbReference type="InterPro" id="IPR001875">
    <property type="entry name" value="DED_dom"/>
</dbReference>
<protein>
    <submittedName>
        <fullName evidence="4">Hypp5754 protein</fullName>
    </submittedName>
</protein>
<proteinExistence type="predicted"/>
<organism evidence="4 5">
    <name type="scientific">Branchiostoma lanceolatum</name>
    <name type="common">Common lancelet</name>
    <name type="synonym">Amphioxus lanceolatum</name>
    <dbReference type="NCBI Taxonomy" id="7740"/>
    <lineage>
        <taxon>Eukaryota</taxon>
        <taxon>Metazoa</taxon>
        <taxon>Chordata</taxon>
        <taxon>Cephalochordata</taxon>
        <taxon>Leptocardii</taxon>
        <taxon>Amphioxiformes</taxon>
        <taxon>Branchiostomatidae</taxon>
        <taxon>Branchiostoma</taxon>
    </lineage>
</organism>
<dbReference type="Proteomes" id="UP000838412">
    <property type="component" value="Chromosome 10"/>
</dbReference>
<sequence>MAQSSKTRSDLYLKISLKLNKSEVNDLRNYVEGRDLLPARDLEKMDPMKMFIELEKKRKLGAGKLELLDELMTSIGRLDLAEEVNKAAEEKERNGSDTVGRNEDASETHRTERDAGDDSGENCDSSLDESLQTATFFLGVAATKTIGAIVSGREERRANESAEADNGCSRKRKLSSGSDEAGGKRQR</sequence>
<dbReference type="InterPro" id="IPR011029">
    <property type="entry name" value="DEATH-like_dom_sf"/>
</dbReference>
<evidence type="ECO:0000313" key="5">
    <source>
        <dbReference type="Proteomes" id="UP000838412"/>
    </source>
</evidence>
<dbReference type="PANTHER" id="PTHR48169:SF7">
    <property type="entry name" value="CASPASE 10"/>
    <property type="match status" value="1"/>
</dbReference>